<evidence type="ECO:0000256" key="12">
    <source>
        <dbReference type="ARBA" id="ARBA00042291"/>
    </source>
</evidence>
<feature type="domain" description="Cation/H+ exchanger transmembrane" evidence="15">
    <location>
        <begin position="68"/>
        <end position="418"/>
    </location>
</feature>
<keyword evidence="7" id="KW-0915">Sodium</keyword>
<dbReference type="Proteomes" id="UP001165060">
    <property type="component" value="Unassembled WGS sequence"/>
</dbReference>
<evidence type="ECO:0000313" key="17">
    <source>
        <dbReference type="Proteomes" id="UP001165060"/>
    </source>
</evidence>
<keyword evidence="5 14" id="KW-1133">Transmembrane helix</keyword>
<reference evidence="16 17" key="1">
    <citation type="journal article" date="2023" name="Commun. Biol.">
        <title>Genome analysis of Parmales, the sister group of diatoms, reveals the evolutionary specialization of diatoms from phago-mixotrophs to photoautotrophs.</title>
        <authorList>
            <person name="Ban H."/>
            <person name="Sato S."/>
            <person name="Yoshikawa S."/>
            <person name="Yamada K."/>
            <person name="Nakamura Y."/>
            <person name="Ichinomiya M."/>
            <person name="Sato N."/>
            <person name="Blanc-Mathieu R."/>
            <person name="Endo H."/>
            <person name="Kuwata A."/>
            <person name="Ogata H."/>
        </authorList>
    </citation>
    <scope>NUCLEOTIDE SEQUENCE [LARGE SCALE GENOMIC DNA]</scope>
</reference>
<evidence type="ECO:0000256" key="13">
    <source>
        <dbReference type="ARBA" id="ARBA00042692"/>
    </source>
</evidence>
<feature type="transmembrane region" description="Helical" evidence="14">
    <location>
        <begin position="111"/>
        <end position="132"/>
    </location>
</feature>
<evidence type="ECO:0000256" key="4">
    <source>
        <dbReference type="ARBA" id="ARBA00022692"/>
    </source>
</evidence>
<keyword evidence="17" id="KW-1185">Reference proteome</keyword>
<feature type="transmembrane region" description="Helical" evidence="14">
    <location>
        <begin position="292"/>
        <end position="323"/>
    </location>
</feature>
<comment type="caution">
    <text evidence="16">The sequence shown here is derived from an EMBL/GenBank/DDBJ whole genome shotgun (WGS) entry which is preliminary data.</text>
</comment>
<dbReference type="Pfam" id="PF00999">
    <property type="entry name" value="Na_H_Exchanger"/>
    <property type="match status" value="1"/>
</dbReference>
<feature type="transmembrane region" description="Helical" evidence="14">
    <location>
        <begin position="37"/>
        <end position="58"/>
    </location>
</feature>
<dbReference type="EMBL" id="BRYB01004325">
    <property type="protein sequence ID" value="GMI29217.1"/>
    <property type="molecule type" value="Genomic_DNA"/>
</dbReference>
<keyword evidence="3" id="KW-0050">Antiport</keyword>
<feature type="transmembrane region" description="Helical" evidence="14">
    <location>
        <begin position="371"/>
        <end position="390"/>
    </location>
</feature>
<dbReference type="InterPro" id="IPR018422">
    <property type="entry name" value="Cation/H_exchanger_CPA1"/>
</dbReference>
<keyword evidence="9 14" id="KW-0472">Membrane</keyword>
<feature type="transmembrane region" description="Helical" evidence="14">
    <location>
        <begin position="144"/>
        <end position="169"/>
    </location>
</feature>
<dbReference type="Gene3D" id="6.10.140.1330">
    <property type="match status" value="1"/>
</dbReference>
<dbReference type="InterPro" id="IPR004709">
    <property type="entry name" value="NaH_exchanger"/>
</dbReference>
<feature type="transmembrane region" description="Helical" evidence="14">
    <location>
        <begin position="214"/>
        <end position="234"/>
    </location>
</feature>
<accession>A0ABQ6MNW8</accession>
<evidence type="ECO:0000256" key="3">
    <source>
        <dbReference type="ARBA" id="ARBA00022449"/>
    </source>
</evidence>
<keyword evidence="8" id="KW-0406">Ion transport</keyword>
<keyword evidence="6" id="KW-0333">Golgi apparatus</keyword>
<evidence type="ECO:0000256" key="5">
    <source>
        <dbReference type="ARBA" id="ARBA00022989"/>
    </source>
</evidence>
<evidence type="ECO:0000259" key="15">
    <source>
        <dbReference type="Pfam" id="PF00999"/>
    </source>
</evidence>
<name>A0ABQ6MNW8_9STRA</name>
<keyword evidence="4 14" id="KW-0812">Transmembrane</keyword>
<feature type="transmembrane region" description="Helical" evidence="14">
    <location>
        <begin position="254"/>
        <end position="280"/>
    </location>
</feature>
<evidence type="ECO:0000256" key="9">
    <source>
        <dbReference type="ARBA" id="ARBA00023136"/>
    </source>
</evidence>
<evidence type="ECO:0000313" key="16">
    <source>
        <dbReference type="EMBL" id="GMI29217.1"/>
    </source>
</evidence>
<comment type="subcellular location">
    <subcellularLocation>
        <location evidence="1">Golgi apparatus membrane</location>
        <topology evidence="1">Multi-pass membrane protein</topology>
    </subcellularLocation>
</comment>
<dbReference type="PANTHER" id="PTHR10110:SF191">
    <property type="entry name" value="SODIUM_HYDROGEN EXCHANGER 8"/>
    <property type="match status" value="1"/>
</dbReference>
<feature type="transmembrane region" description="Helical" evidence="14">
    <location>
        <begin position="78"/>
        <end position="99"/>
    </location>
</feature>
<evidence type="ECO:0000256" key="6">
    <source>
        <dbReference type="ARBA" id="ARBA00023034"/>
    </source>
</evidence>
<evidence type="ECO:0000256" key="14">
    <source>
        <dbReference type="SAM" id="Phobius"/>
    </source>
</evidence>
<evidence type="ECO:0000256" key="11">
    <source>
        <dbReference type="ARBA" id="ARBA00040570"/>
    </source>
</evidence>
<feature type="non-terminal residue" evidence="16">
    <location>
        <position position="419"/>
    </location>
</feature>
<feature type="transmembrane region" description="Helical" evidence="14">
    <location>
        <begin position="175"/>
        <end position="194"/>
    </location>
</feature>
<dbReference type="InterPro" id="IPR006153">
    <property type="entry name" value="Cation/H_exchanger_TM"/>
</dbReference>
<sequence length="419" mass="44922">MSTPSPTPVETETEEPPLFAPFYGFSQHSWGSSESGISSFLLVYLALLSLCLLAAYYLDHLKHRRASLSPAMRFVSAYVSESGAIILIGALAGALLTGIDSAIEADPDALSVGLLQFSSTTFFLLLLPPIIFNSGYHINRGLFFPLLPAISAYAIIGTTVSAVVVGVGLSLCRGLFGASFAPSTAELLAFGALISATDPVSTLATFQSKKVDPVLFYLVFGESVVNDAVGLVLFETLKKFVGYEHDATSAGIALLDFCVIFFGSTVLGILVGMVSSCLFRRVDFRPYPHLEISIYVLIVYVPFIIAEVLSLSGIVTILFTGIVCKCYAHQSLTSESKVLADGMFRILAHLAETTIFLELGLAVFGMTSHGNFHAVFIVLAMVACTVGRALNVYPLSFVLNRCCYTGDSPKIPAKTQHML</sequence>
<evidence type="ECO:0000256" key="7">
    <source>
        <dbReference type="ARBA" id="ARBA00023053"/>
    </source>
</evidence>
<keyword evidence="10" id="KW-0739">Sodium transport</keyword>
<evidence type="ECO:0000256" key="2">
    <source>
        <dbReference type="ARBA" id="ARBA00022448"/>
    </source>
</evidence>
<dbReference type="PRINTS" id="PR01084">
    <property type="entry name" value="NAHEXCHNGR"/>
</dbReference>
<gene>
    <name evidence="16" type="ORF">TeGR_g5040</name>
</gene>
<protein>
    <recommendedName>
        <fullName evidence="11">Sodium/hydrogen exchanger 8</fullName>
    </recommendedName>
    <alternativeName>
        <fullName evidence="12">Na(+)/H(+) exchanger 8</fullName>
    </alternativeName>
    <alternativeName>
        <fullName evidence="13">Solute carrier family 9 member 8</fullName>
    </alternativeName>
</protein>
<evidence type="ECO:0000256" key="10">
    <source>
        <dbReference type="ARBA" id="ARBA00023201"/>
    </source>
</evidence>
<keyword evidence="2" id="KW-0813">Transport</keyword>
<feature type="transmembrane region" description="Helical" evidence="14">
    <location>
        <begin position="343"/>
        <end position="364"/>
    </location>
</feature>
<evidence type="ECO:0000256" key="8">
    <source>
        <dbReference type="ARBA" id="ARBA00023065"/>
    </source>
</evidence>
<evidence type="ECO:0000256" key="1">
    <source>
        <dbReference type="ARBA" id="ARBA00004653"/>
    </source>
</evidence>
<organism evidence="16 17">
    <name type="scientific">Tetraparma gracilis</name>
    <dbReference type="NCBI Taxonomy" id="2962635"/>
    <lineage>
        <taxon>Eukaryota</taxon>
        <taxon>Sar</taxon>
        <taxon>Stramenopiles</taxon>
        <taxon>Ochrophyta</taxon>
        <taxon>Bolidophyceae</taxon>
        <taxon>Parmales</taxon>
        <taxon>Triparmaceae</taxon>
        <taxon>Tetraparma</taxon>
    </lineage>
</organism>
<dbReference type="PANTHER" id="PTHR10110">
    <property type="entry name" value="SODIUM/HYDROGEN EXCHANGER"/>
    <property type="match status" value="1"/>
</dbReference>
<proteinExistence type="predicted"/>